<evidence type="ECO:0008006" key="6">
    <source>
        <dbReference type="Google" id="ProtNLM"/>
    </source>
</evidence>
<dbReference type="Gene3D" id="1.20.5.190">
    <property type="match status" value="3"/>
</dbReference>
<dbReference type="PANTHER" id="PTHR22706:SF1">
    <property type="entry name" value="ASSEMBLY FACTOR FOR SPINDLE MICROTUBULES"/>
    <property type="match status" value="1"/>
</dbReference>
<comment type="subcellular location">
    <subcellularLocation>
        <location evidence="1">Cytoplasm</location>
    </subcellularLocation>
</comment>
<dbReference type="GO" id="GO:0007051">
    <property type="term" value="P:spindle organization"/>
    <property type="evidence" value="ECO:0007669"/>
    <property type="project" value="TreeGrafter"/>
</dbReference>
<accession>A0A3B4G0C7</accession>
<dbReference type="GO" id="GO:0051295">
    <property type="term" value="P:establishment of meiotic spindle localization"/>
    <property type="evidence" value="ECO:0007669"/>
    <property type="project" value="TreeGrafter"/>
</dbReference>
<dbReference type="GO" id="GO:0000922">
    <property type="term" value="C:spindle pole"/>
    <property type="evidence" value="ECO:0007669"/>
    <property type="project" value="TreeGrafter"/>
</dbReference>
<evidence type="ECO:0000256" key="3">
    <source>
        <dbReference type="ARBA" id="ARBA00022737"/>
    </source>
</evidence>
<evidence type="ECO:0000313" key="5">
    <source>
        <dbReference type="Ensembl" id="ENSPNYP00000015011.1"/>
    </source>
</evidence>
<dbReference type="AlphaFoldDB" id="A0A3B4G0C7"/>
<dbReference type="SMART" id="SM00015">
    <property type="entry name" value="IQ"/>
    <property type="match status" value="6"/>
</dbReference>
<keyword evidence="3" id="KW-0677">Repeat</keyword>
<dbReference type="CDD" id="cd23767">
    <property type="entry name" value="IQCD"/>
    <property type="match status" value="1"/>
</dbReference>
<dbReference type="InterPro" id="IPR027417">
    <property type="entry name" value="P-loop_NTPase"/>
</dbReference>
<proteinExistence type="predicted"/>
<protein>
    <recommendedName>
        <fullName evidence="6">Abnormal spindle-like microcephaly-associated protein ASH domain-containing protein</fullName>
    </recommendedName>
</protein>
<organism evidence="5">
    <name type="scientific">Pundamilia nyererei</name>
    <dbReference type="NCBI Taxonomy" id="303518"/>
    <lineage>
        <taxon>Eukaryota</taxon>
        <taxon>Metazoa</taxon>
        <taxon>Chordata</taxon>
        <taxon>Craniata</taxon>
        <taxon>Vertebrata</taxon>
        <taxon>Euteleostomi</taxon>
        <taxon>Actinopterygii</taxon>
        <taxon>Neopterygii</taxon>
        <taxon>Teleostei</taxon>
        <taxon>Neoteleostei</taxon>
        <taxon>Acanthomorphata</taxon>
        <taxon>Ovalentaria</taxon>
        <taxon>Cichlomorphae</taxon>
        <taxon>Cichliformes</taxon>
        <taxon>Cichlidae</taxon>
        <taxon>African cichlids</taxon>
        <taxon>Pseudocrenilabrinae</taxon>
        <taxon>Haplochromini</taxon>
        <taxon>Pundamilia</taxon>
    </lineage>
</organism>
<dbReference type="GO" id="GO:0000278">
    <property type="term" value="P:mitotic cell cycle"/>
    <property type="evidence" value="ECO:0007669"/>
    <property type="project" value="TreeGrafter"/>
</dbReference>
<dbReference type="Pfam" id="PF00612">
    <property type="entry name" value="IQ"/>
    <property type="match status" value="6"/>
</dbReference>
<dbReference type="GeneTree" id="ENSGT00560000077332"/>
<dbReference type="SUPFAM" id="SSF52540">
    <property type="entry name" value="P-loop containing nucleoside triphosphate hydrolases"/>
    <property type="match status" value="2"/>
</dbReference>
<evidence type="ECO:0000256" key="1">
    <source>
        <dbReference type="ARBA" id="ARBA00004496"/>
    </source>
</evidence>
<evidence type="ECO:0000256" key="2">
    <source>
        <dbReference type="ARBA" id="ARBA00022490"/>
    </source>
</evidence>
<sequence length="258" mass="29957">MRAYQCLRYHTIVVQAQWRMRRAASAYGKIYWATTVIQKYSRAWAISKRDRAHHLLLRSAVVKIQRGYRRWKAQKIQKENCAVRVIQAAFKKWYGRKMSQRTAAAVRIQSWYRIGLAQRRRFLTLKLQHHSAVVIQSAFRGHAVRKEVSEMRCAAVVIQRWCRASMTRDAERKKFVRMKRAAVTIQAAYRGKVARDSLKKQDRAAAVIQAAFRKHAARRRYLILKRVPSPGLAPGQSSTNPIPGRVNCSLDCVHITVF</sequence>
<dbReference type="PROSITE" id="PS50096">
    <property type="entry name" value="IQ"/>
    <property type="match status" value="3"/>
</dbReference>
<dbReference type="InterPro" id="IPR051185">
    <property type="entry name" value="ASPM"/>
</dbReference>
<keyword evidence="2" id="KW-0963">Cytoplasm</keyword>
<dbReference type="GO" id="GO:0005516">
    <property type="term" value="F:calmodulin binding"/>
    <property type="evidence" value="ECO:0007669"/>
    <property type="project" value="UniProtKB-KW"/>
</dbReference>
<dbReference type="Ensembl" id="ENSPNYT00000015394.1">
    <property type="protein sequence ID" value="ENSPNYP00000015011.1"/>
    <property type="gene ID" value="ENSPNYG00000011370.1"/>
</dbReference>
<name>A0A3B4G0C7_9CICH</name>
<dbReference type="PANTHER" id="PTHR22706">
    <property type="entry name" value="ASSEMBLY FACTOR FOR SPINDLE MICROTUBULES"/>
    <property type="match status" value="1"/>
</dbReference>
<evidence type="ECO:0000256" key="4">
    <source>
        <dbReference type="ARBA" id="ARBA00022860"/>
    </source>
</evidence>
<dbReference type="GO" id="GO:0005737">
    <property type="term" value="C:cytoplasm"/>
    <property type="evidence" value="ECO:0007669"/>
    <property type="project" value="UniProtKB-SubCell"/>
</dbReference>
<dbReference type="InterPro" id="IPR000048">
    <property type="entry name" value="IQ_motif_EF-hand-BS"/>
</dbReference>
<reference evidence="5" key="1">
    <citation type="submission" date="2023-09" db="UniProtKB">
        <authorList>
            <consortium name="Ensembl"/>
        </authorList>
    </citation>
    <scope>IDENTIFICATION</scope>
</reference>
<dbReference type="STRING" id="303518.ENSPNYP00000015011"/>
<keyword evidence="4" id="KW-0112">Calmodulin-binding</keyword>